<name>A0A8S9K151_BRACR</name>
<feature type="region of interest" description="Disordered" evidence="1">
    <location>
        <begin position="1"/>
        <end position="128"/>
    </location>
</feature>
<evidence type="ECO:0000313" key="2">
    <source>
        <dbReference type="EMBL" id="KAF2588105.1"/>
    </source>
</evidence>
<proteinExistence type="predicted"/>
<reference evidence="2" key="1">
    <citation type="submission" date="2019-12" db="EMBL/GenBank/DDBJ databases">
        <title>Genome sequencing and annotation of Brassica cretica.</title>
        <authorList>
            <person name="Studholme D.J."/>
            <person name="Sarris P.F."/>
        </authorList>
    </citation>
    <scope>NUCLEOTIDE SEQUENCE</scope>
    <source>
        <strain evidence="2">PFS-102/07</strain>
        <tissue evidence="2">Leaf</tissue>
    </source>
</reference>
<accession>A0A8S9K151</accession>
<feature type="compositionally biased region" description="Polar residues" evidence="1">
    <location>
        <begin position="63"/>
        <end position="76"/>
    </location>
</feature>
<dbReference type="EMBL" id="QGKY02000190">
    <property type="protein sequence ID" value="KAF2588105.1"/>
    <property type="molecule type" value="Genomic_DNA"/>
</dbReference>
<comment type="caution">
    <text evidence="2">The sequence shown here is derived from an EMBL/GenBank/DDBJ whole genome shotgun (WGS) entry which is preliminary data.</text>
</comment>
<dbReference type="AlphaFoldDB" id="A0A8S9K151"/>
<organism evidence="2">
    <name type="scientific">Brassica cretica</name>
    <name type="common">Mustard</name>
    <dbReference type="NCBI Taxonomy" id="69181"/>
    <lineage>
        <taxon>Eukaryota</taxon>
        <taxon>Viridiplantae</taxon>
        <taxon>Streptophyta</taxon>
        <taxon>Embryophyta</taxon>
        <taxon>Tracheophyta</taxon>
        <taxon>Spermatophyta</taxon>
        <taxon>Magnoliopsida</taxon>
        <taxon>eudicotyledons</taxon>
        <taxon>Gunneridae</taxon>
        <taxon>Pentapetalae</taxon>
        <taxon>rosids</taxon>
        <taxon>malvids</taxon>
        <taxon>Brassicales</taxon>
        <taxon>Brassicaceae</taxon>
        <taxon>Brassiceae</taxon>
        <taxon>Brassica</taxon>
    </lineage>
</organism>
<evidence type="ECO:0000256" key="1">
    <source>
        <dbReference type="SAM" id="MobiDB-lite"/>
    </source>
</evidence>
<feature type="region of interest" description="Disordered" evidence="1">
    <location>
        <begin position="163"/>
        <end position="190"/>
    </location>
</feature>
<feature type="region of interest" description="Disordered" evidence="1">
    <location>
        <begin position="139"/>
        <end position="158"/>
    </location>
</feature>
<sequence length="190" mass="21886">MSRRTDIPNTSSWTPKSSQGRRNKKTVLPMKIATSGDKEEHNQRRKHELCEYGTSREIFSENFDGTTQLRNGQTPVDGNKGDLDEEVMEDEGRRMKRKARERERGGAATSGDKEEHNQRRKHELCEYGTSREIFSENFDGTTQLRNGQTPVDGNKGDLDEEVMEDEGRRMKRKARERERGGAVHHLSFSM</sequence>
<feature type="compositionally biased region" description="Polar residues" evidence="1">
    <location>
        <begin position="139"/>
        <end position="151"/>
    </location>
</feature>
<feature type="compositionally biased region" description="Polar residues" evidence="1">
    <location>
        <begin position="7"/>
        <end position="18"/>
    </location>
</feature>
<protein>
    <submittedName>
        <fullName evidence="2">Uncharacterized protein</fullName>
    </submittedName>
</protein>
<gene>
    <name evidence="2" type="ORF">F2Q70_00040695</name>
</gene>
<feature type="compositionally biased region" description="Basic and acidic residues" evidence="1">
    <location>
        <begin position="100"/>
        <end position="117"/>
    </location>
</feature>